<feature type="region of interest" description="Disordered" evidence="1">
    <location>
        <begin position="1"/>
        <end position="36"/>
    </location>
</feature>
<name>L0K146_9EURY</name>
<accession>L0K146</accession>
<dbReference type="Proteomes" id="UP000010878">
    <property type="component" value="Chromosome"/>
</dbReference>
<organism evidence="2 3">
    <name type="scientific">Natronococcus occultus SP4</name>
    <dbReference type="NCBI Taxonomy" id="694430"/>
    <lineage>
        <taxon>Archaea</taxon>
        <taxon>Methanobacteriati</taxon>
        <taxon>Methanobacteriota</taxon>
        <taxon>Stenosarchaea group</taxon>
        <taxon>Halobacteria</taxon>
        <taxon>Halobacteriales</taxon>
        <taxon>Natrialbaceae</taxon>
        <taxon>Natronococcus</taxon>
    </lineage>
</organism>
<dbReference type="KEGG" id="nou:Natoc_2498"/>
<dbReference type="EMBL" id="CP003929">
    <property type="protein sequence ID" value="AGB38270.1"/>
    <property type="molecule type" value="Genomic_DNA"/>
</dbReference>
<keyword evidence="3" id="KW-1185">Reference proteome</keyword>
<evidence type="ECO:0000256" key="1">
    <source>
        <dbReference type="SAM" id="MobiDB-lite"/>
    </source>
</evidence>
<gene>
    <name evidence="2" type="ORF">Natoc_2498</name>
</gene>
<evidence type="ECO:0000313" key="3">
    <source>
        <dbReference type="Proteomes" id="UP000010878"/>
    </source>
</evidence>
<protein>
    <submittedName>
        <fullName evidence="2">Uncharacterized protein</fullName>
    </submittedName>
</protein>
<proteinExistence type="predicted"/>
<evidence type="ECO:0000313" key="2">
    <source>
        <dbReference type="EMBL" id="AGB38270.1"/>
    </source>
</evidence>
<reference evidence="2 3" key="1">
    <citation type="submission" date="2012-11" db="EMBL/GenBank/DDBJ databases">
        <title>FINISHED of Natronococcus occultus SP4, DSM 3396.</title>
        <authorList>
            <consortium name="DOE Joint Genome Institute"/>
            <person name="Eisen J."/>
            <person name="Huntemann M."/>
            <person name="Wei C.-L."/>
            <person name="Han J."/>
            <person name="Detter J.C."/>
            <person name="Han C."/>
            <person name="Tapia R."/>
            <person name="Chen A."/>
            <person name="Kyrpides N."/>
            <person name="Mavromatis K."/>
            <person name="Markowitz V."/>
            <person name="Szeto E."/>
            <person name="Ivanova N."/>
            <person name="Mikhailova N."/>
            <person name="Ovchinnikova G."/>
            <person name="Pagani I."/>
            <person name="Pati A."/>
            <person name="Goodwin L."/>
            <person name="Nordberg H.P."/>
            <person name="Cantor M.N."/>
            <person name="Hua S.X."/>
            <person name="Woyke T."/>
            <person name="Eisen J."/>
            <person name="Klenk H.-P."/>
            <person name="Klenk H.-P."/>
        </authorList>
    </citation>
    <scope>NUCLEOTIDE SEQUENCE [LARGE SCALE GENOMIC DNA]</scope>
    <source>
        <strain evidence="2 3">SP4</strain>
    </source>
</reference>
<dbReference type="AlphaFoldDB" id="L0K146"/>
<dbReference type="HOGENOM" id="CLU_218211_0_0_2"/>
<dbReference type="eggNOG" id="arCOG15241">
    <property type="taxonomic scope" value="Archaea"/>
</dbReference>
<dbReference type="STRING" id="694430.Natoc_2498"/>
<sequence>MTDETDDEQTQYGGTEDEQPETSIDEDGEDDEDDEE</sequence>